<dbReference type="Pfam" id="PF03924">
    <property type="entry name" value="CHASE"/>
    <property type="match status" value="1"/>
</dbReference>
<dbReference type="CDD" id="cd00130">
    <property type="entry name" value="PAS"/>
    <property type="match status" value="1"/>
</dbReference>
<feature type="region of interest" description="Disordered" evidence="6">
    <location>
        <begin position="503"/>
        <end position="530"/>
    </location>
</feature>
<feature type="compositionally biased region" description="Basic and acidic residues" evidence="6">
    <location>
        <begin position="503"/>
        <end position="522"/>
    </location>
</feature>
<feature type="coiled-coil region" evidence="5">
    <location>
        <begin position="332"/>
        <end position="359"/>
    </location>
</feature>
<evidence type="ECO:0000313" key="12">
    <source>
        <dbReference type="Proteomes" id="UP000714915"/>
    </source>
</evidence>
<evidence type="ECO:0000256" key="1">
    <source>
        <dbReference type="ARBA" id="ARBA00004370"/>
    </source>
</evidence>
<reference evidence="11" key="2">
    <citation type="journal article" date="2021" name="Microbiome">
        <title>Successional dynamics and alternative stable states in a saline activated sludge microbial community over 9 years.</title>
        <authorList>
            <person name="Wang Y."/>
            <person name="Ye J."/>
            <person name="Ju F."/>
            <person name="Liu L."/>
            <person name="Boyd J.A."/>
            <person name="Deng Y."/>
            <person name="Parks D.H."/>
            <person name="Jiang X."/>
            <person name="Yin X."/>
            <person name="Woodcroft B.J."/>
            <person name="Tyson G.W."/>
            <person name="Hugenholtz P."/>
            <person name="Polz M.F."/>
            <person name="Zhang T."/>
        </authorList>
    </citation>
    <scope>NUCLEOTIDE SEQUENCE</scope>
    <source>
        <strain evidence="11">HKST-UBA09</strain>
    </source>
</reference>
<dbReference type="PROSITE" id="PS50113">
    <property type="entry name" value="PAC"/>
    <property type="match status" value="1"/>
</dbReference>
<dbReference type="InterPro" id="IPR000700">
    <property type="entry name" value="PAS-assoc_C"/>
</dbReference>
<protein>
    <submittedName>
        <fullName evidence="11">CHASE domain-containing protein</fullName>
    </submittedName>
</protein>
<dbReference type="SMART" id="SM00091">
    <property type="entry name" value="PAS"/>
    <property type="match status" value="1"/>
</dbReference>
<accession>A0A955L9F9</accession>
<feature type="domain" description="CHASE" evidence="10">
    <location>
        <begin position="74"/>
        <end position="254"/>
    </location>
</feature>
<evidence type="ECO:0000313" key="11">
    <source>
        <dbReference type="EMBL" id="MCA9386524.1"/>
    </source>
</evidence>
<dbReference type="AlphaFoldDB" id="A0A955L9F9"/>
<dbReference type="SMART" id="SM01079">
    <property type="entry name" value="CHASE"/>
    <property type="match status" value="1"/>
</dbReference>
<evidence type="ECO:0000256" key="3">
    <source>
        <dbReference type="ARBA" id="ARBA00022989"/>
    </source>
</evidence>
<name>A0A955L9F9_9BACT</name>
<comment type="caution">
    <text evidence="11">The sequence shown here is derived from an EMBL/GenBank/DDBJ whole genome shotgun (WGS) entry which is preliminary data.</text>
</comment>
<dbReference type="InterPro" id="IPR035965">
    <property type="entry name" value="PAS-like_dom_sf"/>
</dbReference>
<keyword evidence="5" id="KW-0175">Coiled coil</keyword>
<evidence type="ECO:0000256" key="5">
    <source>
        <dbReference type="SAM" id="Coils"/>
    </source>
</evidence>
<proteinExistence type="predicted"/>
<evidence type="ECO:0000259" key="9">
    <source>
        <dbReference type="PROSITE" id="PS50113"/>
    </source>
</evidence>
<dbReference type="GO" id="GO:0003824">
    <property type="term" value="F:catalytic activity"/>
    <property type="evidence" value="ECO:0007669"/>
    <property type="project" value="UniProtKB-ARBA"/>
</dbReference>
<sequence>MDKFLRNIFKLVIYSIPLFVIVLAIFLGYYLRITFNTIARANFDQDTNDYSLIIQDKFNRYERLMSYVSTTFSALSNVDRKTYNDYFNISNLENEYPGVSSISLVKVVPVSEITSFEEKINSDNSLIYNDTISFDVKPINEFSTIGDQSGNSYVVTYIYPFEGREAALGVDLSTEQLRKEAIDKANATNSPIASQIVEFTLQNIKGFHLIAPVKEVDNEETKDFITIAFRLNDFLNALQNDLPERSGLSMEIYDPSGNMSFTNLEDAFDKTSGISNTFHTSLGQKDWIIKTYAKPNYGLDDTLIYAPILVSAVGVAIAVLSGFIIYLLSISNSRARKLAKKLTKNLKITEKRYNDILNNTSALIYLKDLEGNYLFVNKSFLETLDLKYKQLLGRRTIDLFDEEIAKQILVNENKAIESQSEVKTEEKLPTLDNGIVTYTTIKFPLIDETGEVYGVASISTNIEDRKEFEEELTKRNRDLEQLNQLMINRELKMAELKKEIERLTGTKQSDAKEDSVLPEKKTTPKLITRL</sequence>
<dbReference type="Gene3D" id="3.30.450.350">
    <property type="entry name" value="CHASE domain"/>
    <property type="match status" value="1"/>
</dbReference>
<dbReference type="Gene3D" id="3.30.450.20">
    <property type="entry name" value="PAS domain"/>
    <property type="match status" value="1"/>
</dbReference>
<evidence type="ECO:0000256" key="7">
    <source>
        <dbReference type="SAM" id="Phobius"/>
    </source>
</evidence>
<dbReference type="GO" id="GO:0007165">
    <property type="term" value="P:signal transduction"/>
    <property type="evidence" value="ECO:0007669"/>
    <property type="project" value="UniProtKB-ARBA"/>
</dbReference>
<dbReference type="NCBIfam" id="TIGR00229">
    <property type="entry name" value="sensory_box"/>
    <property type="match status" value="1"/>
</dbReference>
<evidence type="ECO:0000256" key="2">
    <source>
        <dbReference type="ARBA" id="ARBA00022692"/>
    </source>
</evidence>
<keyword evidence="3 7" id="KW-1133">Transmembrane helix</keyword>
<evidence type="ECO:0000259" key="10">
    <source>
        <dbReference type="PROSITE" id="PS50839"/>
    </source>
</evidence>
<dbReference type="InterPro" id="IPR000014">
    <property type="entry name" value="PAS"/>
</dbReference>
<comment type="subcellular location">
    <subcellularLocation>
        <location evidence="1">Membrane</location>
    </subcellularLocation>
</comment>
<feature type="domain" description="PAC" evidence="9">
    <location>
        <begin position="422"/>
        <end position="474"/>
    </location>
</feature>
<feature type="domain" description="PAS" evidence="8">
    <location>
        <begin position="349"/>
        <end position="419"/>
    </location>
</feature>
<evidence type="ECO:0000256" key="6">
    <source>
        <dbReference type="SAM" id="MobiDB-lite"/>
    </source>
</evidence>
<dbReference type="Pfam" id="PF08448">
    <property type="entry name" value="PAS_4"/>
    <property type="match status" value="1"/>
</dbReference>
<dbReference type="InterPro" id="IPR006189">
    <property type="entry name" value="CHASE_dom"/>
</dbReference>
<organism evidence="11 12">
    <name type="scientific">Candidatus Dojkabacteria bacterium</name>
    <dbReference type="NCBI Taxonomy" id="2099670"/>
    <lineage>
        <taxon>Bacteria</taxon>
        <taxon>Candidatus Dojkabacteria</taxon>
    </lineage>
</organism>
<evidence type="ECO:0000256" key="4">
    <source>
        <dbReference type="ARBA" id="ARBA00023136"/>
    </source>
</evidence>
<dbReference type="GO" id="GO:0016020">
    <property type="term" value="C:membrane"/>
    <property type="evidence" value="ECO:0007669"/>
    <property type="project" value="UniProtKB-SubCell"/>
</dbReference>
<dbReference type="PROSITE" id="PS50112">
    <property type="entry name" value="PAS"/>
    <property type="match status" value="1"/>
</dbReference>
<dbReference type="PROSITE" id="PS50839">
    <property type="entry name" value="CHASE"/>
    <property type="match status" value="1"/>
</dbReference>
<feature type="transmembrane region" description="Helical" evidence="7">
    <location>
        <begin position="12"/>
        <end position="31"/>
    </location>
</feature>
<evidence type="ECO:0000259" key="8">
    <source>
        <dbReference type="PROSITE" id="PS50112"/>
    </source>
</evidence>
<keyword evidence="2 7" id="KW-0812">Transmembrane</keyword>
<dbReference type="InterPro" id="IPR013656">
    <property type="entry name" value="PAS_4"/>
</dbReference>
<dbReference type="SUPFAM" id="SSF55785">
    <property type="entry name" value="PYP-like sensor domain (PAS domain)"/>
    <property type="match status" value="1"/>
</dbReference>
<dbReference type="InterPro" id="IPR042240">
    <property type="entry name" value="CHASE_sf"/>
</dbReference>
<dbReference type="EMBL" id="JAGQLF010000005">
    <property type="protein sequence ID" value="MCA9386524.1"/>
    <property type="molecule type" value="Genomic_DNA"/>
</dbReference>
<reference evidence="11" key="1">
    <citation type="submission" date="2020-04" db="EMBL/GenBank/DDBJ databases">
        <authorList>
            <person name="Zhang T."/>
        </authorList>
    </citation>
    <scope>NUCLEOTIDE SEQUENCE</scope>
    <source>
        <strain evidence="11">HKST-UBA09</strain>
    </source>
</reference>
<feature type="transmembrane region" description="Helical" evidence="7">
    <location>
        <begin position="304"/>
        <end position="328"/>
    </location>
</feature>
<gene>
    <name evidence="11" type="ORF">KC669_00660</name>
</gene>
<keyword evidence="4 7" id="KW-0472">Membrane</keyword>
<dbReference type="Proteomes" id="UP000714915">
    <property type="component" value="Unassembled WGS sequence"/>
</dbReference>